<name>A0ACB8LRI8_CITSI</name>
<evidence type="ECO:0000313" key="2">
    <source>
        <dbReference type="Proteomes" id="UP000829398"/>
    </source>
</evidence>
<comment type="caution">
    <text evidence="1">The sequence shown here is derived from an EMBL/GenBank/DDBJ whole genome shotgun (WGS) entry which is preliminary data.</text>
</comment>
<proteinExistence type="predicted"/>
<dbReference type="Proteomes" id="UP000829398">
    <property type="component" value="Chromosome 3"/>
</dbReference>
<protein>
    <submittedName>
        <fullName evidence="1">Serine/arginine-related protein 53</fullName>
    </submittedName>
</protein>
<gene>
    <name evidence="1" type="ORF">KPL71_006563</name>
</gene>
<evidence type="ECO:0000313" key="1">
    <source>
        <dbReference type="EMBL" id="KAH9775965.1"/>
    </source>
</evidence>
<reference evidence="2" key="1">
    <citation type="journal article" date="2023" name="Hortic. Res.">
        <title>A chromosome-level phased genome enabling allele-level studies in sweet orange: a case study on citrus Huanglongbing tolerance.</title>
        <authorList>
            <person name="Wu B."/>
            <person name="Yu Q."/>
            <person name="Deng Z."/>
            <person name="Duan Y."/>
            <person name="Luo F."/>
            <person name="Gmitter F. Jr."/>
        </authorList>
    </citation>
    <scope>NUCLEOTIDE SEQUENCE [LARGE SCALE GENOMIC DNA]</scope>
    <source>
        <strain evidence="2">cv. Valencia</strain>
    </source>
</reference>
<dbReference type="EMBL" id="CM039172">
    <property type="protein sequence ID" value="KAH9775965.1"/>
    <property type="molecule type" value="Genomic_DNA"/>
</dbReference>
<accession>A0ACB8LRI8</accession>
<keyword evidence="2" id="KW-1185">Reference proteome</keyword>
<organism evidence="1 2">
    <name type="scientific">Citrus sinensis</name>
    <name type="common">Sweet orange</name>
    <name type="synonym">Citrus aurantium var. sinensis</name>
    <dbReference type="NCBI Taxonomy" id="2711"/>
    <lineage>
        <taxon>Eukaryota</taxon>
        <taxon>Viridiplantae</taxon>
        <taxon>Streptophyta</taxon>
        <taxon>Embryophyta</taxon>
        <taxon>Tracheophyta</taxon>
        <taxon>Spermatophyta</taxon>
        <taxon>Magnoliopsida</taxon>
        <taxon>eudicotyledons</taxon>
        <taxon>Gunneridae</taxon>
        <taxon>Pentapetalae</taxon>
        <taxon>rosids</taxon>
        <taxon>malvids</taxon>
        <taxon>Sapindales</taxon>
        <taxon>Rutaceae</taxon>
        <taxon>Aurantioideae</taxon>
        <taxon>Citrus</taxon>
    </lineage>
</organism>
<sequence>MEEEKAAAYYDELTRKGGGAARFKQGLGFSSSSTSENDAVPAKHTSFLSNFVRASSPTTASHPEKPSQLESIQNKLKKKPSEEKPTQSRVSTKDSDRERSHRDRGRDHRDRDRERSHRDRGRDHRDRDRDRGRSNRDRDGNREREYKDRERERGRRRSVSPPREGRGGKRREVEKERNSKVDYSRLIEGYDHMTPAERVKAKMKLQLAETANKDETKGSGWERFEFDKDAPLDDEEIEAAEDDAALVKHIGQSFRFSAIEARREEQIKAAHDEAMFGASAVPPSVSSDSEPEPDSSEKKSSDGDIATSLFSNNIKAICEMSLVPLLNGASFHYSALMVVPNDFGRGGTMEPDPSVDLLRCQFHIEHTMAGNRWIRPEVFPLFAAVGVAVGICGMQLVRNICINPEVRVTKQNRAAGVLENYAEGEKYSEHFLRKYVRNKTPEIMPKINSFFTDPQ</sequence>